<dbReference type="Pfam" id="PF00474">
    <property type="entry name" value="SSF"/>
    <property type="match status" value="1"/>
</dbReference>
<evidence type="ECO:0008006" key="12">
    <source>
        <dbReference type="Google" id="ProtNLM"/>
    </source>
</evidence>
<feature type="signal peptide" evidence="9">
    <location>
        <begin position="1"/>
        <end position="18"/>
    </location>
</feature>
<keyword evidence="11" id="KW-1185">Reference proteome</keyword>
<dbReference type="OrthoDB" id="10049971at2759"/>
<protein>
    <recommendedName>
        <fullName evidence="12">Urea active transporter 1</fullName>
    </recommendedName>
</protein>
<evidence type="ECO:0000313" key="11">
    <source>
        <dbReference type="Proteomes" id="UP000005408"/>
    </source>
</evidence>
<keyword evidence="6 8" id="KW-0472">Membrane</keyword>
<reference evidence="10" key="1">
    <citation type="submission" date="2022-08" db="UniProtKB">
        <authorList>
            <consortium name="EnsemblMetazoa"/>
        </authorList>
    </citation>
    <scope>IDENTIFICATION</scope>
    <source>
        <strain evidence="10">05x7-T-G4-1.051#20</strain>
    </source>
</reference>
<feature type="transmembrane region" description="Helical" evidence="8">
    <location>
        <begin position="169"/>
        <end position="190"/>
    </location>
</feature>
<keyword evidence="9" id="KW-0732">Signal</keyword>
<feature type="transmembrane region" description="Helical" evidence="8">
    <location>
        <begin position="524"/>
        <end position="546"/>
    </location>
</feature>
<sequence>MREVGLYVLFLVLGHIQAEQNDSCRFRTLAPSHNQSSISPILEKHESALLMILGFAGFSIVLAIIHNSIRKYIYKDAHSLDTVFDAGGKVTLSLTAVTVTSQLLWPADFLQITTITITSGIGGCLFFVLGIVLDILLFPILSVELKTKAPGAKTFLQIIYTRYGKPAHVVFCCIALFANIVTITALLVAGKSAISVLTKDASDEFIAFVLAVLFGSYCFLGGLGTTFYISYFNTAITFVGLIAIVVSIAYTDNINESMSKYVSIDAMYDAMSCIKSTEGNYEDSLLTFRTRSGAIYGLSLFFMATSLSFIDQANWQSRIAAKPVQGVIGFFIAAIMFFCLPATIALPATLTYASMAYENGTHLLSQNEIVNGFITPFVLEKIMGSTGAYLLITSITMALMSTGSGEVMAVSSIVVYDIYKVYINPFRRLLTPTSCILCGLQKVGGKHEVCSCPTSAECIDCSKDLKRKSKTRDFAVQYTCPVHGDYRHYEDLLMHHKSWCIVWVTISVIPYALVVYASNINLTWVIFFMQGTISPFAIPLLLAIIWSRCTSPGVITGCVVGLIGCIAANFVVTEVVYEGGLSNFFINTIQDYSLLAGCVAGISLSSVCTIVTSLLTNKIKTEEDVAHEWDKTISINNPLNPWQRLYEEELAQFPPGTKPTAAIMGQIFRSARNVAVYGGLSFVFLFLVVVPAVVLSFGVLTREQFSSYLTFSYVICFLAAVFVVIAPPTEEMYQIVKTWKSSRNTEIQKEKVPKTELSRL</sequence>
<feature type="transmembrane region" description="Helical" evidence="8">
    <location>
        <begin position="674"/>
        <end position="699"/>
    </location>
</feature>
<feature type="transmembrane region" description="Helical" evidence="8">
    <location>
        <begin position="205"/>
        <end position="224"/>
    </location>
</feature>
<name>A0A8W8LF44_MAGGI</name>
<dbReference type="OMA" id="FIMSHAG"/>
<evidence type="ECO:0000256" key="9">
    <source>
        <dbReference type="SAM" id="SignalP"/>
    </source>
</evidence>
<evidence type="ECO:0000256" key="1">
    <source>
        <dbReference type="ARBA" id="ARBA00004141"/>
    </source>
</evidence>
<dbReference type="GO" id="GO:0005886">
    <property type="term" value="C:plasma membrane"/>
    <property type="evidence" value="ECO:0007669"/>
    <property type="project" value="TreeGrafter"/>
</dbReference>
<dbReference type="AlphaFoldDB" id="A0A8W8LF44"/>
<keyword evidence="4 8" id="KW-0812">Transmembrane</keyword>
<dbReference type="PANTHER" id="PTHR46154:SF4">
    <property type="entry name" value="UREA ACTIVE TRANSPORTER"/>
    <property type="match status" value="1"/>
</dbReference>
<dbReference type="EnsemblMetazoa" id="G27247.16">
    <property type="protein sequence ID" value="G27247.16:cds"/>
    <property type="gene ID" value="G27247"/>
</dbReference>
<evidence type="ECO:0000256" key="8">
    <source>
        <dbReference type="SAM" id="Phobius"/>
    </source>
</evidence>
<feature type="transmembrane region" description="Helical" evidence="8">
    <location>
        <begin position="86"/>
        <end position="105"/>
    </location>
</feature>
<evidence type="ECO:0000256" key="7">
    <source>
        <dbReference type="RuleBase" id="RU362091"/>
    </source>
</evidence>
<evidence type="ECO:0000256" key="2">
    <source>
        <dbReference type="ARBA" id="ARBA00006434"/>
    </source>
</evidence>
<feature type="transmembrane region" description="Helical" evidence="8">
    <location>
        <begin position="231"/>
        <end position="250"/>
    </location>
</feature>
<dbReference type="InterPro" id="IPR001734">
    <property type="entry name" value="Na/solute_symporter"/>
</dbReference>
<dbReference type="Proteomes" id="UP000005408">
    <property type="component" value="Unassembled WGS sequence"/>
</dbReference>
<accession>A0A8W8LF44</accession>
<feature type="transmembrane region" description="Helical" evidence="8">
    <location>
        <begin position="117"/>
        <end position="138"/>
    </location>
</feature>
<evidence type="ECO:0000256" key="3">
    <source>
        <dbReference type="ARBA" id="ARBA00022448"/>
    </source>
</evidence>
<evidence type="ECO:0000256" key="5">
    <source>
        <dbReference type="ARBA" id="ARBA00022989"/>
    </source>
</evidence>
<evidence type="ECO:0000313" key="10">
    <source>
        <dbReference type="EnsemblMetazoa" id="G27247.6:cds"/>
    </source>
</evidence>
<feature type="transmembrane region" description="Helical" evidence="8">
    <location>
        <begin position="705"/>
        <end position="725"/>
    </location>
</feature>
<comment type="subcellular location">
    <subcellularLocation>
        <location evidence="1">Membrane</location>
        <topology evidence="1">Multi-pass membrane protein</topology>
    </subcellularLocation>
</comment>
<evidence type="ECO:0000256" key="4">
    <source>
        <dbReference type="ARBA" id="ARBA00022692"/>
    </source>
</evidence>
<feature type="transmembrane region" description="Helical" evidence="8">
    <location>
        <begin position="553"/>
        <end position="572"/>
    </location>
</feature>
<evidence type="ECO:0000256" key="6">
    <source>
        <dbReference type="ARBA" id="ARBA00023136"/>
    </source>
</evidence>
<feature type="transmembrane region" description="Helical" evidence="8">
    <location>
        <begin position="592"/>
        <end position="615"/>
    </location>
</feature>
<dbReference type="PANTHER" id="PTHR46154">
    <property type="match status" value="1"/>
</dbReference>
<keyword evidence="3" id="KW-0813">Transport</keyword>
<feature type="transmembrane region" description="Helical" evidence="8">
    <location>
        <begin position="499"/>
        <end position="518"/>
    </location>
</feature>
<dbReference type="InterPro" id="IPR031155">
    <property type="entry name" value="DUR"/>
</dbReference>
<dbReference type="Gene3D" id="1.20.1730.10">
    <property type="entry name" value="Sodium/glucose cotransporter"/>
    <property type="match status" value="1"/>
</dbReference>
<comment type="similarity">
    <text evidence="2 7">Belongs to the sodium:solute symporter (SSF) (TC 2.A.21) family.</text>
</comment>
<dbReference type="InterPro" id="IPR038377">
    <property type="entry name" value="Na/Glc_symporter_sf"/>
</dbReference>
<feature type="chain" id="PRO_5042431587" description="Urea active transporter 1" evidence="9">
    <location>
        <begin position="19"/>
        <end position="760"/>
    </location>
</feature>
<dbReference type="EnsemblMetazoa" id="G27247.6">
    <property type="protein sequence ID" value="G27247.6:cds"/>
    <property type="gene ID" value="G27247"/>
</dbReference>
<feature type="transmembrane region" description="Helical" evidence="8">
    <location>
        <begin position="47"/>
        <end position="65"/>
    </location>
</feature>
<feature type="transmembrane region" description="Helical" evidence="8">
    <location>
        <begin position="294"/>
        <end position="315"/>
    </location>
</feature>
<proteinExistence type="inferred from homology"/>
<dbReference type="GO" id="GO:0015204">
    <property type="term" value="F:urea transmembrane transporter activity"/>
    <property type="evidence" value="ECO:0007669"/>
    <property type="project" value="InterPro"/>
</dbReference>
<keyword evidence="5 8" id="KW-1133">Transmembrane helix</keyword>
<dbReference type="PROSITE" id="PS50283">
    <property type="entry name" value="NA_SOLUT_SYMP_3"/>
    <property type="match status" value="1"/>
</dbReference>
<feature type="transmembrane region" description="Helical" evidence="8">
    <location>
        <begin position="327"/>
        <end position="350"/>
    </location>
</feature>
<organism evidence="10 11">
    <name type="scientific">Magallana gigas</name>
    <name type="common">Pacific oyster</name>
    <name type="synonym">Crassostrea gigas</name>
    <dbReference type="NCBI Taxonomy" id="29159"/>
    <lineage>
        <taxon>Eukaryota</taxon>
        <taxon>Metazoa</taxon>
        <taxon>Spiralia</taxon>
        <taxon>Lophotrochozoa</taxon>
        <taxon>Mollusca</taxon>
        <taxon>Bivalvia</taxon>
        <taxon>Autobranchia</taxon>
        <taxon>Pteriomorphia</taxon>
        <taxon>Ostreida</taxon>
        <taxon>Ostreoidea</taxon>
        <taxon>Ostreidae</taxon>
        <taxon>Magallana</taxon>
    </lineage>
</organism>